<dbReference type="AlphaFoldDB" id="A0A921K011"/>
<dbReference type="Pfam" id="PF00583">
    <property type="entry name" value="Acetyltransf_1"/>
    <property type="match status" value="1"/>
</dbReference>
<comment type="caution">
    <text evidence="3">The sequence shown here is derived from an EMBL/GenBank/DDBJ whole genome shotgun (WGS) entry which is preliminary data.</text>
</comment>
<dbReference type="RefSeq" id="WP_303913972.1">
    <property type="nucleotide sequence ID" value="NZ_DYXM01000215.1"/>
</dbReference>
<accession>A0A921K011</accession>
<gene>
    <name evidence="3" type="ORF">K8V11_10980</name>
</gene>
<dbReference type="EMBL" id="DYXM01000215">
    <property type="protein sequence ID" value="HJE91521.1"/>
    <property type="molecule type" value="Genomic_DNA"/>
</dbReference>
<evidence type="ECO:0000313" key="3">
    <source>
        <dbReference type="EMBL" id="HJE91521.1"/>
    </source>
</evidence>
<name>A0A921K011_9ACTN</name>
<dbReference type="Proteomes" id="UP000776650">
    <property type="component" value="Unassembled WGS sequence"/>
</dbReference>
<reference evidence="3" key="2">
    <citation type="submission" date="2021-09" db="EMBL/GenBank/DDBJ databases">
        <authorList>
            <person name="Gilroy R."/>
        </authorList>
    </citation>
    <scope>NUCLEOTIDE SEQUENCE</scope>
    <source>
        <strain evidence="3">ChiGjej1B1-18357</strain>
    </source>
</reference>
<reference evidence="3" key="1">
    <citation type="journal article" date="2021" name="PeerJ">
        <title>Extensive microbial diversity within the chicken gut microbiome revealed by metagenomics and culture.</title>
        <authorList>
            <person name="Gilroy R."/>
            <person name="Ravi A."/>
            <person name="Getino M."/>
            <person name="Pursley I."/>
            <person name="Horton D.L."/>
            <person name="Alikhan N.F."/>
            <person name="Baker D."/>
            <person name="Gharbi K."/>
            <person name="Hall N."/>
            <person name="Watson M."/>
            <person name="Adriaenssens E.M."/>
            <person name="Foster-Nyarko E."/>
            <person name="Jarju S."/>
            <person name="Secka A."/>
            <person name="Antonio M."/>
            <person name="Oren A."/>
            <person name="Chaudhuri R.R."/>
            <person name="La Ragione R."/>
            <person name="Hildebrand F."/>
            <person name="Pallen M.J."/>
        </authorList>
    </citation>
    <scope>NUCLEOTIDE SEQUENCE</scope>
    <source>
        <strain evidence="3">ChiGjej1B1-18357</strain>
    </source>
</reference>
<feature type="domain" description="N-acetyltransferase" evidence="2">
    <location>
        <begin position="20"/>
        <end position="194"/>
    </location>
</feature>
<dbReference type="InterPro" id="IPR016181">
    <property type="entry name" value="Acyl_CoA_acyltransferase"/>
</dbReference>
<evidence type="ECO:0000259" key="2">
    <source>
        <dbReference type="PROSITE" id="PS51186"/>
    </source>
</evidence>
<sequence>MDNTFSHDGGRHSPQGCSAGPIHVAELSDASDLSSLAALTFPLACPPQLSKADMASFIEENLTPSAFRRYLADPHNVVMLARDAAGDPLAYTLGIPGHGEDADAAALLAAESPMYLSKVYAAPRAHGTGLSTSLIDAHAAIARERGFDSLWLGTNVENGRARRFYEKVGFADRGRRTFIVGGQTCHDVVYELHL</sequence>
<feature type="region of interest" description="Disordered" evidence="1">
    <location>
        <begin position="1"/>
        <end position="20"/>
    </location>
</feature>
<organism evidence="3 4">
    <name type="scientific">Dietzia timorensis</name>
    <dbReference type="NCBI Taxonomy" id="499555"/>
    <lineage>
        <taxon>Bacteria</taxon>
        <taxon>Bacillati</taxon>
        <taxon>Actinomycetota</taxon>
        <taxon>Actinomycetes</taxon>
        <taxon>Mycobacteriales</taxon>
        <taxon>Dietziaceae</taxon>
        <taxon>Dietzia</taxon>
    </lineage>
</organism>
<dbReference type="CDD" id="cd04301">
    <property type="entry name" value="NAT_SF"/>
    <property type="match status" value="1"/>
</dbReference>
<dbReference type="SUPFAM" id="SSF55729">
    <property type="entry name" value="Acyl-CoA N-acyltransferases (Nat)"/>
    <property type="match status" value="1"/>
</dbReference>
<protein>
    <submittedName>
        <fullName evidence="3">GNAT family N-acetyltransferase</fullName>
    </submittedName>
</protein>
<dbReference type="Gene3D" id="3.40.630.30">
    <property type="match status" value="1"/>
</dbReference>
<evidence type="ECO:0000256" key="1">
    <source>
        <dbReference type="SAM" id="MobiDB-lite"/>
    </source>
</evidence>
<dbReference type="InterPro" id="IPR000182">
    <property type="entry name" value="GNAT_dom"/>
</dbReference>
<proteinExistence type="predicted"/>
<dbReference type="PROSITE" id="PS51186">
    <property type="entry name" value="GNAT"/>
    <property type="match status" value="1"/>
</dbReference>
<dbReference type="GO" id="GO:0016747">
    <property type="term" value="F:acyltransferase activity, transferring groups other than amino-acyl groups"/>
    <property type="evidence" value="ECO:0007669"/>
    <property type="project" value="InterPro"/>
</dbReference>
<evidence type="ECO:0000313" key="4">
    <source>
        <dbReference type="Proteomes" id="UP000776650"/>
    </source>
</evidence>